<accession>A0A166F143</accession>
<dbReference type="Gramene" id="KZN07215">
    <property type="protein sequence ID" value="KZN07215"/>
    <property type="gene ID" value="DCAR_008052"/>
</dbReference>
<reference evidence="3" key="1">
    <citation type="journal article" date="2016" name="Nat. Genet.">
        <title>A high-quality carrot genome assembly provides new insights into carotenoid accumulation and asterid genome evolution.</title>
        <authorList>
            <person name="Iorizzo M."/>
            <person name="Ellison S."/>
            <person name="Senalik D."/>
            <person name="Zeng P."/>
            <person name="Satapoomin P."/>
            <person name="Huang J."/>
            <person name="Bowman M."/>
            <person name="Iovene M."/>
            <person name="Sanseverino W."/>
            <person name="Cavagnaro P."/>
            <person name="Yildiz M."/>
            <person name="Macko-Podgorni A."/>
            <person name="Moranska E."/>
            <person name="Grzebelus E."/>
            <person name="Grzebelus D."/>
            <person name="Ashrafi H."/>
            <person name="Zheng Z."/>
            <person name="Cheng S."/>
            <person name="Spooner D."/>
            <person name="Van Deynze A."/>
            <person name="Simon P."/>
        </authorList>
    </citation>
    <scope>NUCLEOTIDE SEQUENCE</scope>
    <source>
        <tissue evidence="3">Leaf</tissue>
    </source>
</reference>
<dbReference type="AlphaFoldDB" id="A0A166F143"/>
<evidence type="ECO:0000313" key="3">
    <source>
        <dbReference type="EMBL" id="WOG89859.1"/>
    </source>
</evidence>
<dbReference type="Proteomes" id="UP000077755">
    <property type="component" value="Chromosome 2"/>
</dbReference>
<keyword evidence="4" id="KW-1185">Reference proteome</keyword>
<evidence type="ECO:0000256" key="2">
    <source>
        <dbReference type="SAM" id="Phobius"/>
    </source>
</evidence>
<keyword evidence="2" id="KW-0472">Membrane</keyword>
<keyword evidence="2" id="KW-0812">Transmembrane</keyword>
<feature type="transmembrane region" description="Helical" evidence="2">
    <location>
        <begin position="217"/>
        <end position="236"/>
    </location>
</feature>
<protein>
    <submittedName>
        <fullName evidence="3">Uncharacterized protein</fullName>
    </submittedName>
</protein>
<gene>
    <name evidence="3" type="ORF">DCAR_0209098</name>
</gene>
<dbReference type="EMBL" id="CP093344">
    <property type="protein sequence ID" value="WOG89859.1"/>
    <property type="molecule type" value="Genomic_DNA"/>
</dbReference>
<evidence type="ECO:0000256" key="1">
    <source>
        <dbReference type="SAM" id="MobiDB-lite"/>
    </source>
</evidence>
<reference evidence="3" key="2">
    <citation type="submission" date="2022-03" db="EMBL/GenBank/DDBJ databases">
        <title>Draft title - Genomic analysis of global carrot germplasm unveils the trajectory of domestication and the origin of high carotenoid orange carrot.</title>
        <authorList>
            <person name="Iorizzo M."/>
            <person name="Ellison S."/>
            <person name="Senalik D."/>
            <person name="Macko-Podgorni A."/>
            <person name="Grzebelus D."/>
            <person name="Bostan H."/>
            <person name="Rolling W."/>
            <person name="Curaba J."/>
            <person name="Simon P."/>
        </authorList>
    </citation>
    <scope>NUCLEOTIDE SEQUENCE</scope>
    <source>
        <tissue evidence="3">Leaf</tissue>
    </source>
</reference>
<evidence type="ECO:0000313" key="4">
    <source>
        <dbReference type="Proteomes" id="UP000077755"/>
    </source>
</evidence>
<keyword evidence="2" id="KW-1133">Transmembrane helix</keyword>
<feature type="region of interest" description="Disordered" evidence="1">
    <location>
        <begin position="105"/>
        <end position="124"/>
    </location>
</feature>
<feature type="compositionally biased region" description="Gly residues" evidence="1">
    <location>
        <begin position="112"/>
        <end position="124"/>
    </location>
</feature>
<name>A0A166F143_DAUCS</name>
<feature type="transmembrane region" description="Helical" evidence="2">
    <location>
        <begin position="187"/>
        <end position="211"/>
    </location>
</feature>
<organism evidence="3 4">
    <name type="scientific">Daucus carota subsp. sativus</name>
    <name type="common">Carrot</name>
    <dbReference type="NCBI Taxonomy" id="79200"/>
    <lineage>
        <taxon>Eukaryota</taxon>
        <taxon>Viridiplantae</taxon>
        <taxon>Streptophyta</taxon>
        <taxon>Embryophyta</taxon>
        <taxon>Tracheophyta</taxon>
        <taxon>Spermatophyta</taxon>
        <taxon>Magnoliopsida</taxon>
        <taxon>eudicotyledons</taxon>
        <taxon>Gunneridae</taxon>
        <taxon>Pentapetalae</taxon>
        <taxon>asterids</taxon>
        <taxon>campanulids</taxon>
        <taxon>Apiales</taxon>
        <taxon>Apiaceae</taxon>
        <taxon>Apioideae</taxon>
        <taxon>Scandiceae</taxon>
        <taxon>Daucinae</taxon>
        <taxon>Daucus</taxon>
        <taxon>Daucus sect. Daucus</taxon>
    </lineage>
</organism>
<proteinExistence type="predicted"/>
<sequence length="237" mass="25994">MSLAFHFTPASSFIFSRLDNGGRLYPIPGFPENLELVYKKDCLQLFGLRYKTNQLCCKWRVGFSYAASSFNYSVSDYEDCGRMESVGLKMAVSDDASYASTGSFGHGNSDSRGGGANSGNGSGGLDESADWEGVRWFCWRIFQAWMDYSNSTNLSSSEVALSRVGSILVIIEECLKVMAEPNFGKRLFTLLEPVLLPLCVVLALPCFLLSVAVCAGLLAEVLLLGCVVAALILFWWF</sequence>